<evidence type="ECO:0000256" key="9">
    <source>
        <dbReference type="ARBA" id="ARBA00022833"/>
    </source>
</evidence>
<evidence type="ECO:0000256" key="11">
    <source>
        <dbReference type="ARBA" id="ARBA00023054"/>
    </source>
</evidence>
<comment type="catalytic activity">
    <reaction evidence="1 14">
        <text>S-ubiquitinyl-[E2 ubiquitin-conjugating enzyme]-L-cysteine + [acceptor protein]-L-lysine = [E2 ubiquitin-conjugating enzyme]-L-cysteine + N(6)-ubiquitinyl-[acceptor protein]-L-lysine.</text>
        <dbReference type="EC" id="2.3.2.27"/>
    </reaction>
</comment>
<feature type="coiled-coil region" evidence="15">
    <location>
        <begin position="884"/>
        <end position="1095"/>
    </location>
</feature>
<keyword evidence="6 14" id="KW-0479">Metal-binding</keyword>
<dbReference type="EMBL" id="JNBS01001144">
    <property type="protein sequence ID" value="OQS02353.1"/>
    <property type="molecule type" value="Genomic_DNA"/>
</dbReference>
<dbReference type="InterPro" id="IPR013956">
    <property type="entry name" value="E3_ubiquit_lig_Bre1"/>
</dbReference>
<feature type="coiled-coil region" evidence="15">
    <location>
        <begin position="778"/>
        <end position="830"/>
    </location>
</feature>
<feature type="region of interest" description="Disordered" evidence="16">
    <location>
        <begin position="79"/>
        <end position="126"/>
    </location>
</feature>
<comment type="caution">
    <text evidence="18">The sequence shown here is derived from an EMBL/GenBank/DDBJ whole genome shotgun (WGS) entry which is preliminary data.</text>
</comment>
<accession>A0A1V9ZWF7</accession>
<protein>
    <recommendedName>
        <fullName evidence="14">E3 ubiquitin protein ligase</fullName>
        <ecNumber evidence="14">2.3.2.27</ecNumber>
    </recommendedName>
</protein>
<comment type="pathway">
    <text evidence="3 14">Protein modification; protein ubiquitination.</text>
</comment>
<dbReference type="InterPro" id="IPR013083">
    <property type="entry name" value="Znf_RING/FYVE/PHD"/>
</dbReference>
<evidence type="ECO:0000256" key="5">
    <source>
        <dbReference type="ARBA" id="ARBA00022679"/>
    </source>
</evidence>
<feature type="domain" description="RING-type" evidence="17">
    <location>
        <begin position="1188"/>
        <end position="1227"/>
    </location>
</feature>
<organism evidence="18 19">
    <name type="scientific">Thraustotheca clavata</name>
    <dbReference type="NCBI Taxonomy" id="74557"/>
    <lineage>
        <taxon>Eukaryota</taxon>
        <taxon>Sar</taxon>
        <taxon>Stramenopiles</taxon>
        <taxon>Oomycota</taxon>
        <taxon>Saprolegniomycetes</taxon>
        <taxon>Saprolegniales</taxon>
        <taxon>Achlyaceae</taxon>
        <taxon>Thraustotheca</taxon>
    </lineage>
</organism>
<dbReference type="InterPro" id="IPR017907">
    <property type="entry name" value="Znf_RING_CS"/>
</dbReference>
<dbReference type="UniPathway" id="UPA00143"/>
<dbReference type="Pfam" id="PF13923">
    <property type="entry name" value="zf-C3HC4_2"/>
    <property type="match status" value="1"/>
</dbReference>
<dbReference type="PROSITE" id="PS51450">
    <property type="entry name" value="LRR"/>
    <property type="match status" value="1"/>
</dbReference>
<dbReference type="PANTHER" id="PTHR23163">
    <property type="entry name" value="RING FINGER PROTEIN-RELATED"/>
    <property type="match status" value="1"/>
</dbReference>
<dbReference type="GO" id="GO:0008270">
    <property type="term" value="F:zinc ion binding"/>
    <property type="evidence" value="ECO:0007669"/>
    <property type="project" value="UniProtKB-KW"/>
</dbReference>
<evidence type="ECO:0000256" key="13">
    <source>
        <dbReference type="PROSITE-ProRule" id="PRU00175"/>
    </source>
</evidence>
<evidence type="ECO:0000256" key="10">
    <source>
        <dbReference type="ARBA" id="ARBA00022853"/>
    </source>
</evidence>
<dbReference type="CDD" id="cd16499">
    <property type="entry name" value="RING-HC_Bre1-like"/>
    <property type="match status" value="1"/>
</dbReference>
<dbReference type="GO" id="GO:0061630">
    <property type="term" value="F:ubiquitin protein ligase activity"/>
    <property type="evidence" value="ECO:0007669"/>
    <property type="project" value="UniProtKB-EC"/>
</dbReference>
<dbReference type="AlphaFoldDB" id="A0A1V9ZWF7"/>
<dbReference type="GO" id="GO:0005634">
    <property type="term" value="C:nucleus"/>
    <property type="evidence" value="ECO:0007669"/>
    <property type="project" value="UniProtKB-SubCell"/>
</dbReference>
<dbReference type="EC" id="2.3.2.27" evidence="14"/>
<dbReference type="STRING" id="74557.A0A1V9ZWF7"/>
<evidence type="ECO:0000256" key="8">
    <source>
        <dbReference type="ARBA" id="ARBA00022786"/>
    </source>
</evidence>
<dbReference type="OrthoDB" id="10266039at2759"/>
<keyword evidence="19" id="KW-1185">Reference proteome</keyword>
<evidence type="ECO:0000256" key="2">
    <source>
        <dbReference type="ARBA" id="ARBA00004123"/>
    </source>
</evidence>
<keyword evidence="11 14" id="KW-0175">Coiled coil</keyword>
<dbReference type="PROSITE" id="PS00518">
    <property type="entry name" value="ZF_RING_1"/>
    <property type="match status" value="1"/>
</dbReference>
<feature type="region of interest" description="Disordered" evidence="16">
    <location>
        <begin position="52"/>
        <end position="71"/>
    </location>
</feature>
<evidence type="ECO:0000256" key="6">
    <source>
        <dbReference type="ARBA" id="ARBA00022723"/>
    </source>
</evidence>
<evidence type="ECO:0000259" key="17">
    <source>
        <dbReference type="PROSITE" id="PS50089"/>
    </source>
</evidence>
<dbReference type="SUPFAM" id="SSF52058">
    <property type="entry name" value="L domain-like"/>
    <property type="match status" value="1"/>
</dbReference>
<keyword evidence="12 14" id="KW-0539">Nucleus</keyword>
<evidence type="ECO:0000256" key="4">
    <source>
        <dbReference type="ARBA" id="ARBA00005555"/>
    </source>
</evidence>
<dbReference type="GO" id="GO:0016567">
    <property type="term" value="P:protein ubiquitination"/>
    <property type="evidence" value="ECO:0007669"/>
    <property type="project" value="UniProtKB-UniRule"/>
</dbReference>
<keyword evidence="7 13" id="KW-0863">Zinc-finger</keyword>
<feature type="compositionally biased region" description="Acidic residues" evidence="16">
    <location>
        <begin position="533"/>
        <end position="544"/>
    </location>
</feature>
<comment type="subcellular location">
    <subcellularLocation>
        <location evidence="2 14">Nucleus</location>
    </subcellularLocation>
</comment>
<dbReference type="PANTHER" id="PTHR23163:SF0">
    <property type="entry name" value="E3 UBIQUITIN-PROTEIN LIGASE BRE1"/>
    <property type="match status" value="1"/>
</dbReference>
<reference evidence="18 19" key="1">
    <citation type="journal article" date="2014" name="Genome Biol. Evol.">
        <title>The secreted proteins of Achlya hypogyna and Thraustotheca clavata identify the ancestral oomycete secretome and reveal gene acquisitions by horizontal gene transfer.</title>
        <authorList>
            <person name="Misner I."/>
            <person name="Blouin N."/>
            <person name="Leonard G."/>
            <person name="Richards T.A."/>
            <person name="Lane C.E."/>
        </authorList>
    </citation>
    <scope>NUCLEOTIDE SEQUENCE [LARGE SCALE GENOMIC DNA]</scope>
    <source>
        <strain evidence="18 19">ATCC 34112</strain>
    </source>
</reference>
<gene>
    <name evidence="18" type="ORF">THRCLA_05259</name>
</gene>
<keyword evidence="9 14" id="KW-0862">Zinc</keyword>
<dbReference type="Gene3D" id="3.30.40.10">
    <property type="entry name" value="Zinc/RING finger domain, C3HC4 (zinc finger)"/>
    <property type="match status" value="1"/>
</dbReference>
<feature type="compositionally biased region" description="Basic and acidic residues" evidence="16">
    <location>
        <begin position="1152"/>
        <end position="1169"/>
    </location>
</feature>
<dbReference type="SUPFAM" id="SSF57850">
    <property type="entry name" value="RING/U-box"/>
    <property type="match status" value="1"/>
</dbReference>
<feature type="region of interest" description="Disordered" evidence="16">
    <location>
        <begin position="516"/>
        <end position="548"/>
    </location>
</feature>
<dbReference type="Gene3D" id="3.80.10.10">
    <property type="entry name" value="Ribonuclease Inhibitor"/>
    <property type="match status" value="1"/>
</dbReference>
<evidence type="ECO:0000256" key="1">
    <source>
        <dbReference type="ARBA" id="ARBA00000900"/>
    </source>
</evidence>
<name>A0A1V9ZWF7_9STRA</name>
<evidence type="ECO:0000256" key="14">
    <source>
        <dbReference type="RuleBase" id="RU365038"/>
    </source>
</evidence>
<dbReference type="InterPro" id="IPR032675">
    <property type="entry name" value="LRR_dom_sf"/>
</dbReference>
<keyword evidence="10 14" id="KW-0156">Chromatin regulator</keyword>
<dbReference type="GO" id="GO:0033503">
    <property type="term" value="C:HULC complex"/>
    <property type="evidence" value="ECO:0007669"/>
    <property type="project" value="TreeGrafter"/>
</dbReference>
<proteinExistence type="inferred from homology"/>
<dbReference type="GO" id="GO:0006325">
    <property type="term" value="P:chromatin organization"/>
    <property type="evidence" value="ECO:0007669"/>
    <property type="project" value="UniProtKB-KW"/>
</dbReference>
<feature type="region of interest" description="Disordered" evidence="16">
    <location>
        <begin position="747"/>
        <end position="776"/>
    </location>
</feature>
<evidence type="ECO:0000313" key="19">
    <source>
        <dbReference type="Proteomes" id="UP000243217"/>
    </source>
</evidence>
<dbReference type="InterPro" id="IPR001841">
    <property type="entry name" value="Znf_RING"/>
</dbReference>
<sequence>MISSTASSALELLLFSTVGISLRHPKKHNVQSEDEDDFRECQRELAAFDVRLAEATEKEQPPPPVVPEFVPVLLPPTEATPAKKQRHGTADKSKSRPGTVSRGEDATARAITPSSSAKNLPDKTPAKKDVITPAAVAALAEAEAASQTAKDEDEENLGYLRCTLKDKYSDLEACSLDWCTELHEIVAMAGSVMDPSKLRAAFRNVRLTKLDMETIDKAFASLYPQLERIDVSDNELRVLEHLPPSMLEVDAYKNHIAKVNISCENLVHLGLGLNSLQKCPNVPSRLLSLDLSYNQIIDFPALLTALQSLSDLRHLFLIGNPITLCRGYRHALLTKLPTLVVVDDIALRDNEREIANSTPLVSQDNPVVDLSITITVMGLPEPSETTPQYESTLELAPAMSTILVPETSATGNYRIFESPQIPLKPNVQLRDSIKFDALIVRVFEVPKPDPTAPDAITSPVLRLSMHVELAAFLKPASLEHNFGEISTGKAMQLNVISQESNFGGDYQLHAMDQRRKRAMEDEPPTAKRCKANEDEEIKQEDEESVPDKQLRERNKALRGALVEKNYRLTFLEAKCHELFAHRHAFDGRFQVILNHWSSLLNTLHVLLPDSSRNIESELIAIADMDINVPTGIKCEIDEWFQAGTEPTLHEQAVDAVLDGKLHEQCDYIKAFVNRLLETTTDTTKVEVNEALARAIEEKTTALRTLHATKDELNTYKRQVQELKRDLDRKEVERHQVCREFERLKQGNTAAALPTTPKADGKQPALETTPDASTPTVDSKETLEKIKQLENDLRKATAAESVIRHSMESTKALAEEQYARLYNEHINLKEEYSRFKVKCKDMEVHIHDKWKKKFAKYQADSHKMKSKIDELAVKNAELRSRIVTYTSYKEQMREYQKLMASYERQVASLQEQLKGTEKYRQYVVDAKANFESSTVNALKSQLDALEKSHEALQADIKSDELKQVAAHEKSLRVELAAVQNKLVDTETALDSMTRQLELRKDAMVNHEAELNSIVGEVDAVNREMEALRSQMKKTLSKLNEKENAMAKLAQTNIKLEQANAVSFDELAGVRLQVAALQGLQKQHKALEQGFNDVMKQKENELLSLQAYVNDVLRMKDDAEKERIRILREFQFYQKTTTAPIKPEKPETPPPCEKCQEREAAEQEKPKEGTKEMTELERFELNDLRKKLRCSVCQDAVKDVIISKCSHMFCKECMDNNLKARNRKCPTCKKMFGQDDLKSVWWT</sequence>
<feature type="region of interest" description="Disordered" evidence="16">
    <location>
        <begin position="1135"/>
        <end position="1169"/>
    </location>
</feature>
<dbReference type="InterPro" id="IPR001611">
    <property type="entry name" value="Leu-rich_rpt"/>
</dbReference>
<evidence type="ECO:0000313" key="18">
    <source>
        <dbReference type="EMBL" id="OQS02353.1"/>
    </source>
</evidence>
<evidence type="ECO:0000256" key="3">
    <source>
        <dbReference type="ARBA" id="ARBA00004906"/>
    </source>
</evidence>
<dbReference type="PROSITE" id="PS50089">
    <property type="entry name" value="ZF_RING_2"/>
    <property type="match status" value="1"/>
</dbReference>
<evidence type="ECO:0000256" key="7">
    <source>
        <dbReference type="ARBA" id="ARBA00022771"/>
    </source>
</evidence>
<keyword evidence="8 14" id="KW-0833">Ubl conjugation pathway</keyword>
<keyword evidence="5 14" id="KW-0808">Transferase</keyword>
<evidence type="ECO:0000256" key="12">
    <source>
        <dbReference type="ARBA" id="ARBA00023242"/>
    </source>
</evidence>
<comment type="similarity">
    <text evidence="4 14">Belongs to the BRE1 family.</text>
</comment>
<dbReference type="SMART" id="SM00184">
    <property type="entry name" value="RING"/>
    <property type="match status" value="1"/>
</dbReference>
<evidence type="ECO:0000256" key="15">
    <source>
        <dbReference type="SAM" id="Coils"/>
    </source>
</evidence>
<dbReference type="SMART" id="SM00364">
    <property type="entry name" value="LRR_BAC"/>
    <property type="match status" value="2"/>
</dbReference>
<feature type="coiled-coil region" evidence="15">
    <location>
        <begin position="705"/>
        <end position="739"/>
    </location>
</feature>
<dbReference type="Pfam" id="PF14580">
    <property type="entry name" value="LRR_9"/>
    <property type="match status" value="1"/>
</dbReference>
<evidence type="ECO:0000256" key="16">
    <source>
        <dbReference type="SAM" id="MobiDB-lite"/>
    </source>
</evidence>
<dbReference type="Proteomes" id="UP000243217">
    <property type="component" value="Unassembled WGS sequence"/>
</dbReference>